<protein>
    <recommendedName>
        <fullName evidence="1">DUF6745 domain-containing protein</fullName>
    </recommendedName>
</protein>
<keyword evidence="3" id="KW-1185">Reference proteome</keyword>
<sequence>MQVTPAEAVRLLKHRTAPDALHVTGPLDLSGAAWLRELPLWLRCSALILDDCPQLSALPQDLQCDRLSARRTPALTELDGRISVRERADFSGSGLKRVQAELRASRLSFAGCRALTQLEGQISVNTLDLSGCSSLLHLGAALHVIQTLELAGTSLASLPPGLRAGLRWSGVPVDARFVLQPEALTGREVLLTRNVQRRRILLDRLGVEKFLADVGGLVLDRDRDAGGERQLVQVPFEDDEPLVAVLVRCPSTGGRYTLRVPPFVRTCAEAVAWTANLNVTDYRPLREA</sequence>
<evidence type="ECO:0000313" key="2">
    <source>
        <dbReference type="EMBL" id="AZI44250.1"/>
    </source>
</evidence>
<dbReference type="InterPro" id="IPR046633">
    <property type="entry name" value="DUF6745"/>
</dbReference>
<feature type="domain" description="DUF6745" evidence="1">
    <location>
        <begin position="165"/>
        <end position="287"/>
    </location>
</feature>
<gene>
    <name evidence="2" type="ORF">EHF33_15265</name>
</gene>
<accession>A0A3G8YHD0</accession>
<dbReference type="Pfam" id="PF20530">
    <property type="entry name" value="DUF6745"/>
    <property type="match status" value="1"/>
</dbReference>
<organism evidence="2 3">
    <name type="scientific">Deinococcus psychrotolerans</name>
    <dbReference type="NCBI Taxonomy" id="2489213"/>
    <lineage>
        <taxon>Bacteria</taxon>
        <taxon>Thermotogati</taxon>
        <taxon>Deinococcota</taxon>
        <taxon>Deinococci</taxon>
        <taxon>Deinococcales</taxon>
        <taxon>Deinococcaceae</taxon>
        <taxon>Deinococcus</taxon>
    </lineage>
</organism>
<name>A0A3G8YHD0_9DEIO</name>
<dbReference type="AlphaFoldDB" id="A0A3G8YHD0"/>
<dbReference type="RefSeq" id="WP_124873708.1">
    <property type="nucleotide sequence ID" value="NZ_CP034184.1"/>
</dbReference>
<evidence type="ECO:0000313" key="3">
    <source>
        <dbReference type="Proteomes" id="UP000276417"/>
    </source>
</evidence>
<dbReference type="EMBL" id="CP034184">
    <property type="protein sequence ID" value="AZI44250.1"/>
    <property type="molecule type" value="Genomic_DNA"/>
</dbReference>
<reference evidence="2 3" key="1">
    <citation type="submission" date="2018-11" db="EMBL/GenBank/DDBJ databases">
        <title>Deinococcus shelandsis sp. nov., isolated from South Shetland Islands soil of Antarctica.</title>
        <authorList>
            <person name="Tian J."/>
        </authorList>
    </citation>
    <scope>NUCLEOTIDE SEQUENCE [LARGE SCALE GENOMIC DNA]</scope>
    <source>
        <strain evidence="2 3">S14-83T</strain>
    </source>
</reference>
<dbReference type="OrthoDB" id="871648at2"/>
<proteinExistence type="predicted"/>
<evidence type="ECO:0000259" key="1">
    <source>
        <dbReference type="Pfam" id="PF20530"/>
    </source>
</evidence>
<dbReference type="KEGG" id="dph:EHF33_15265"/>
<dbReference type="Proteomes" id="UP000276417">
    <property type="component" value="Chromosome 2"/>
</dbReference>